<name>A0A2T7PVU5_POMCA</name>
<protein>
    <submittedName>
        <fullName evidence="1">Uncharacterized protein</fullName>
    </submittedName>
</protein>
<organism evidence="1 2">
    <name type="scientific">Pomacea canaliculata</name>
    <name type="common">Golden apple snail</name>
    <dbReference type="NCBI Taxonomy" id="400727"/>
    <lineage>
        <taxon>Eukaryota</taxon>
        <taxon>Metazoa</taxon>
        <taxon>Spiralia</taxon>
        <taxon>Lophotrochozoa</taxon>
        <taxon>Mollusca</taxon>
        <taxon>Gastropoda</taxon>
        <taxon>Caenogastropoda</taxon>
        <taxon>Architaenioglossa</taxon>
        <taxon>Ampullarioidea</taxon>
        <taxon>Ampullariidae</taxon>
        <taxon>Pomacea</taxon>
    </lineage>
</organism>
<proteinExistence type="predicted"/>
<accession>A0A2T7PVU5</accession>
<keyword evidence="2" id="KW-1185">Reference proteome</keyword>
<evidence type="ECO:0000313" key="1">
    <source>
        <dbReference type="EMBL" id="PVD37555.1"/>
    </source>
</evidence>
<gene>
    <name evidence="1" type="ORF">C0Q70_00151</name>
</gene>
<reference evidence="1 2" key="1">
    <citation type="submission" date="2018-04" db="EMBL/GenBank/DDBJ databases">
        <title>The genome of golden apple snail Pomacea canaliculata provides insight into stress tolerance and invasive adaptation.</title>
        <authorList>
            <person name="Liu C."/>
            <person name="Liu B."/>
            <person name="Ren Y."/>
            <person name="Zhang Y."/>
            <person name="Wang H."/>
            <person name="Li S."/>
            <person name="Jiang F."/>
            <person name="Yin L."/>
            <person name="Zhang G."/>
            <person name="Qian W."/>
            <person name="Fan W."/>
        </authorList>
    </citation>
    <scope>NUCLEOTIDE SEQUENCE [LARGE SCALE GENOMIC DNA]</scope>
    <source>
        <strain evidence="1">SZHN2017</strain>
        <tissue evidence="1">Muscle</tissue>
    </source>
</reference>
<sequence length="138" mass="15445">MFGRTAISCSAWFDHPWFVVTAKMLVQHDAETANGKASTTGDCFYHVVISTCLEEAVRERVPSVASLVRATLSAFGRASSLSFLNPRRRTSVRGEREVDTEGAPWPLYQEREIRDISAAQGRSMAAWWGRRSGPPHYK</sequence>
<comment type="caution">
    <text evidence="1">The sequence shown here is derived from an EMBL/GenBank/DDBJ whole genome shotgun (WGS) entry which is preliminary data.</text>
</comment>
<dbReference type="Proteomes" id="UP000245119">
    <property type="component" value="Linkage Group LG1"/>
</dbReference>
<dbReference type="EMBL" id="PZQS01000001">
    <property type="protein sequence ID" value="PVD37555.1"/>
    <property type="molecule type" value="Genomic_DNA"/>
</dbReference>
<dbReference type="AlphaFoldDB" id="A0A2T7PVU5"/>
<evidence type="ECO:0000313" key="2">
    <source>
        <dbReference type="Proteomes" id="UP000245119"/>
    </source>
</evidence>